<keyword evidence="3" id="KW-1185">Reference proteome</keyword>
<feature type="domain" description="CheW-like" evidence="1">
    <location>
        <begin position="1"/>
        <end position="132"/>
    </location>
</feature>
<dbReference type="PANTHER" id="PTHR22617:SF23">
    <property type="entry name" value="CHEMOTAXIS PROTEIN CHEW"/>
    <property type="match status" value="1"/>
</dbReference>
<evidence type="ECO:0000313" key="3">
    <source>
        <dbReference type="Proteomes" id="UP001204621"/>
    </source>
</evidence>
<dbReference type="InterPro" id="IPR036061">
    <property type="entry name" value="CheW-like_dom_sf"/>
</dbReference>
<evidence type="ECO:0000259" key="1">
    <source>
        <dbReference type="PROSITE" id="PS50851"/>
    </source>
</evidence>
<dbReference type="RefSeq" id="WP_258813932.1">
    <property type="nucleotide sequence ID" value="NZ_JANUGU010000009.1"/>
</dbReference>
<dbReference type="Gene3D" id="2.40.50.180">
    <property type="entry name" value="CheA-289, Domain 4"/>
    <property type="match status" value="1"/>
</dbReference>
<gene>
    <name evidence="2" type="ORF">NX778_21950</name>
</gene>
<evidence type="ECO:0000313" key="2">
    <source>
        <dbReference type="EMBL" id="MCS0660740.1"/>
    </source>
</evidence>
<accession>A0ABT2D5T1</accession>
<proteinExistence type="predicted"/>
<dbReference type="Proteomes" id="UP001204621">
    <property type="component" value="Unassembled WGS sequence"/>
</dbReference>
<sequence>MKVIVFHIGAERYGLPLAGVARVVPVAQLLRLTDVPRFFAGLLDLHGELVPVVDLTRLAGLTPEAVRYDTRILIVDCPQPDGGARKLGLKAERVAGVAEAGGIGDDAVRVTDLDTLLPAAARGMLFDYAVAA</sequence>
<reference evidence="2 3" key="1">
    <citation type="submission" date="2022-08" db="EMBL/GenBank/DDBJ databases">
        <title>Reclassification of Massilia species as members of the genera Telluria, Duganella, Pseudoduganella, Mokoshia gen. nov. and Zemynaea gen. nov. using orthogonal and non-orthogonal genome-based approaches.</title>
        <authorList>
            <person name="Bowman J.P."/>
        </authorList>
    </citation>
    <scope>NUCLEOTIDE SEQUENCE [LARGE SCALE GENOMIC DNA]</scope>
    <source>
        <strain evidence="2 3">JCM 31606</strain>
    </source>
</reference>
<dbReference type="SUPFAM" id="SSF50341">
    <property type="entry name" value="CheW-like"/>
    <property type="match status" value="1"/>
</dbReference>
<dbReference type="InterPro" id="IPR039315">
    <property type="entry name" value="CheW"/>
</dbReference>
<protein>
    <submittedName>
        <fullName evidence="2">Chemotaxis protein CheW</fullName>
    </submittedName>
</protein>
<dbReference type="Gene3D" id="2.30.30.40">
    <property type="entry name" value="SH3 Domains"/>
    <property type="match status" value="1"/>
</dbReference>
<dbReference type="InterPro" id="IPR002545">
    <property type="entry name" value="CheW-lke_dom"/>
</dbReference>
<name>A0ABT2D5T1_9BURK</name>
<dbReference type="Pfam" id="PF01584">
    <property type="entry name" value="CheW"/>
    <property type="match status" value="1"/>
</dbReference>
<dbReference type="PROSITE" id="PS50851">
    <property type="entry name" value="CHEW"/>
    <property type="match status" value="1"/>
</dbReference>
<dbReference type="PANTHER" id="PTHR22617">
    <property type="entry name" value="CHEMOTAXIS SENSOR HISTIDINE KINASE-RELATED"/>
    <property type="match status" value="1"/>
</dbReference>
<dbReference type="SMART" id="SM00260">
    <property type="entry name" value="CheW"/>
    <property type="match status" value="1"/>
</dbReference>
<comment type="caution">
    <text evidence="2">The sequence shown here is derived from an EMBL/GenBank/DDBJ whole genome shotgun (WGS) entry which is preliminary data.</text>
</comment>
<dbReference type="EMBL" id="JANUGU010000009">
    <property type="protein sequence ID" value="MCS0660740.1"/>
    <property type="molecule type" value="Genomic_DNA"/>
</dbReference>
<organism evidence="2 3">
    <name type="scientific">Massilia terrae</name>
    <dbReference type="NCBI Taxonomy" id="1811224"/>
    <lineage>
        <taxon>Bacteria</taxon>
        <taxon>Pseudomonadati</taxon>
        <taxon>Pseudomonadota</taxon>
        <taxon>Betaproteobacteria</taxon>
        <taxon>Burkholderiales</taxon>
        <taxon>Oxalobacteraceae</taxon>
        <taxon>Telluria group</taxon>
        <taxon>Massilia</taxon>
    </lineage>
</organism>